<evidence type="ECO:0000313" key="2">
    <source>
        <dbReference type="Proteomes" id="UP000812844"/>
    </source>
</evidence>
<dbReference type="GO" id="GO:0016787">
    <property type="term" value="F:hydrolase activity"/>
    <property type="evidence" value="ECO:0007669"/>
    <property type="project" value="UniProtKB-KW"/>
</dbReference>
<protein>
    <submittedName>
        <fullName evidence="1">Gamma-glutamyl-gamma-aminobutyrate hydrolase family protein</fullName>
    </submittedName>
</protein>
<dbReference type="Proteomes" id="UP000812844">
    <property type="component" value="Unassembled WGS sequence"/>
</dbReference>
<dbReference type="InterPro" id="IPR011697">
    <property type="entry name" value="Peptidase_C26"/>
</dbReference>
<name>A0ABS6W9Z7_9BIFI</name>
<dbReference type="PANTHER" id="PTHR43235">
    <property type="entry name" value="GLUTAMINE AMIDOTRANSFERASE PB2B2.05-RELATED"/>
    <property type="match status" value="1"/>
</dbReference>
<comment type="caution">
    <text evidence="1">The sequence shown here is derived from an EMBL/GenBank/DDBJ whole genome shotgun (WGS) entry which is preliminary data.</text>
</comment>
<dbReference type="Pfam" id="PF07722">
    <property type="entry name" value="Peptidase_C26"/>
    <property type="match status" value="1"/>
</dbReference>
<keyword evidence="2" id="KW-1185">Reference proteome</keyword>
<evidence type="ECO:0000313" key="1">
    <source>
        <dbReference type="EMBL" id="MBW3083328.1"/>
    </source>
</evidence>
<dbReference type="PANTHER" id="PTHR43235:SF1">
    <property type="entry name" value="GLUTAMINE AMIDOTRANSFERASE PB2B2.05-RELATED"/>
    <property type="match status" value="1"/>
</dbReference>
<dbReference type="EMBL" id="JAHBBD010000019">
    <property type="protein sequence ID" value="MBW3083328.1"/>
    <property type="molecule type" value="Genomic_DNA"/>
</dbReference>
<accession>A0ABS6W9Z7</accession>
<proteinExistence type="predicted"/>
<keyword evidence="1" id="KW-0378">Hydrolase</keyword>
<reference evidence="1 2" key="1">
    <citation type="submission" date="2021-05" db="EMBL/GenBank/DDBJ databases">
        <title>Phylogenetic classification of ten novel species belonging to the genus Bifidobacterium comprising B. colchicus sp. nov., B. abeli sp. nov., B. bicoloris sp. nov., B. guerezis sp. nov., B. rosaliae sp. nov., B. santillanensis sp. nov., B. argentati sp. nov., B. amazzoni sp. nov., B. pluviali sp. nov., and B. pinnaculum sp. nov.</title>
        <authorList>
            <person name="Lugli G.A."/>
            <person name="Ruiz Garcia L."/>
            <person name="Margolles A."/>
            <person name="Ventura M."/>
        </authorList>
    </citation>
    <scope>NUCLEOTIDE SEQUENCE [LARGE SCALE GENOMIC DNA]</scope>
    <source>
        <strain evidence="1 2">6T3</strain>
    </source>
</reference>
<dbReference type="PROSITE" id="PS51273">
    <property type="entry name" value="GATASE_TYPE_1"/>
    <property type="match status" value="1"/>
</dbReference>
<organism evidence="1 2">
    <name type="scientific">Bifidobacterium phasiani</name>
    <dbReference type="NCBI Taxonomy" id="2834431"/>
    <lineage>
        <taxon>Bacteria</taxon>
        <taxon>Bacillati</taxon>
        <taxon>Actinomycetota</taxon>
        <taxon>Actinomycetes</taxon>
        <taxon>Bifidobacteriales</taxon>
        <taxon>Bifidobacteriaceae</taxon>
        <taxon>Bifidobacterium</taxon>
    </lineage>
</organism>
<dbReference type="InterPro" id="IPR044668">
    <property type="entry name" value="PuuD-like"/>
</dbReference>
<sequence length="249" mass="27298">MNERPLIGIVPLVDYGRESLWMLPGYMDGVIEAGGVPVMLPLTDDEAAIRQLVGMCDGILFTGGQDVSPELYGESVTEAYLATKPELSPERDRMEPVLLREALRADKAILGICRGIQLINAALGGTMWHDLPTEVPSDVEHHMPNPPYDLLGHEVTLVEGTPLAELMAAAGEGGRIAVNSYHHQAVRVVAPGLTVMAKADDGVVEALYRPESRFCWAVQWHPEFLHKVDARSRMIFRAFVDAARDGRHA</sequence>
<dbReference type="RefSeq" id="WP_219082371.1">
    <property type="nucleotide sequence ID" value="NZ_JAHBBD010000019.1"/>
</dbReference>
<dbReference type="CDD" id="cd01745">
    <property type="entry name" value="GATase1_2"/>
    <property type="match status" value="1"/>
</dbReference>
<gene>
    <name evidence="1" type="ORF">KIH73_08120</name>
</gene>